<keyword evidence="5 10" id="KW-0375">Hydrogen ion transport</keyword>
<dbReference type="Gene3D" id="2.60.15.10">
    <property type="entry name" value="F0F1 ATP synthase delta/epsilon subunit, N-terminal"/>
    <property type="match status" value="1"/>
</dbReference>
<keyword evidence="14" id="KW-1185">Reference proteome</keyword>
<dbReference type="AlphaFoldDB" id="L0EWY8"/>
<evidence type="ECO:0000256" key="8">
    <source>
        <dbReference type="ARBA" id="ARBA00023196"/>
    </source>
</evidence>
<comment type="similarity">
    <text evidence="3 10">Belongs to the ATPase epsilon chain family.</text>
</comment>
<comment type="subunit">
    <text evidence="10">F-type ATPases have 2 components, CF(1) - the catalytic core - and CF(0) - the membrane proton channel. CF(1) has five subunits: alpha(3), beta(3), gamma(1), delta(1), epsilon(1). CF(0) has three main subunits: a, b and c.</text>
</comment>
<protein>
    <recommendedName>
        <fullName evidence="10">ATP synthase epsilon chain</fullName>
    </recommendedName>
    <alternativeName>
        <fullName evidence="10">ATP synthase F1 sector epsilon subunit</fullName>
    </alternativeName>
    <alternativeName>
        <fullName evidence="10">F-ATPase epsilon subunit</fullName>
    </alternativeName>
</protein>
<evidence type="ECO:0000256" key="6">
    <source>
        <dbReference type="ARBA" id="ARBA00023065"/>
    </source>
</evidence>
<dbReference type="GO" id="GO:0046933">
    <property type="term" value="F:proton-transporting ATP synthase activity, rotational mechanism"/>
    <property type="evidence" value="ECO:0007669"/>
    <property type="project" value="UniProtKB-UniRule"/>
</dbReference>
<keyword evidence="8 10" id="KW-0139">CF(1)</keyword>
<dbReference type="RefSeq" id="WP_015273593.1">
    <property type="nucleotide sequence ID" value="NC_019907.1"/>
</dbReference>
<evidence type="ECO:0000256" key="2">
    <source>
        <dbReference type="ARBA" id="ARBA00004184"/>
    </source>
</evidence>
<evidence type="ECO:0000256" key="5">
    <source>
        <dbReference type="ARBA" id="ARBA00022781"/>
    </source>
</evidence>
<organism evidence="13 14">
    <name type="scientific">Liberibacter crescens (strain BT-1)</name>
    <dbReference type="NCBI Taxonomy" id="1215343"/>
    <lineage>
        <taxon>Bacteria</taxon>
        <taxon>Pseudomonadati</taxon>
        <taxon>Pseudomonadota</taxon>
        <taxon>Alphaproteobacteria</taxon>
        <taxon>Hyphomicrobiales</taxon>
        <taxon>Rhizobiaceae</taxon>
        <taxon>Liberibacter</taxon>
    </lineage>
</organism>
<dbReference type="Pfam" id="PF02823">
    <property type="entry name" value="ATP-synt_DE_N"/>
    <property type="match status" value="1"/>
</dbReference>
<dbReference type="GO" id="GO:0012505">
    <property type="term" value="C:endomembrane system"/>
    <property type="evidence" value="ECO:0007669"/>
    <property type="project" value="UniProtKB-SubCell"/>
</dbReference>
<evidence type="ECO:0000256" key="11">
    <source>
        <dbReference type="SAM" id="Coils"/>
    </source>
</evidence>
<dbReference type="InterPro" id="IPR020546">
    <property type="entry name" value="ATP_synth_F1_dsu/esu_N"/>
</dbReference>
<keyword evidence="10" id="KW-1003">Cell membrane</keyword>
<dbReference type="Proteomes" id="UP000010799">
    <property type="component" value="Chromosome"/>
</dbReference>
<keyword evidence="9 10" id="KW-0066">ATP synthesis</keyword>
<evidence type="ECO:0000256" key="3">
    <source>
        <dbReference type="ARBA" id="ARBA00005712"/>
    </source>
</evidence>
<dbReference type="STRING" id="1215343.B488_11760"/>
<keyword evidence="10" id="KW-0997">Cell inner membrane</keyword>
<evidence type="ECO:0000256" key="10">
    <source>
        <dbReference type="HAMAP-Rule" id="MF_00530"/>
    </source>
</evidence>
<dbReference type="GO" id="GO:0005886">
    <property type="term" value="C:plasma membrane"/>
    <property type="evidence" value="ECO:0007669"/>
    <property type="project" value="UniProtKB-SubCell"/>
</dbReference>
<dbReference type="GO" id="GO:0016787">
    <property type="term" value="F:hydrolase activity"/>
    <property type="evidence" value="ECO:0007669"/>
    <property type="project" value="UniProtKB-KW"/>
</dbReference>
<dbReference type="GO" id="GO:0045259">
    <property type="term" value="C:proton-transporting ATP synthase complex"/>
    <property type="evidence" value="ECO:0007669"/>
    <property type="project" value="UniProtKB-KW"/>
</dbReference>
<sequence length="135" mass="15207">MTNDFHFELVSPECLLISDRVKAIILPSACGKMTVMANHAPVLLVIKPGLLNIEFSSGKSVRYMVFKGFANVIENRCTVLTESPVLFEDVAVSTLDQRIELAQRELDDADHNQHRLQIEQFLMDLIHLRNTILSG</sequence>
<dbReference type="eggNOG" id="COG0355">
    <property type="taxonomic scope" value="Bacteria"/>
</dbReference>
<reference evidence="13 14" key="1">
    <citation type="journal article" date="2012" name="Stand. Genomic Sci.">
        <title>Complete genome sequence of Liberibacter crescens BT-1.</title>
        <authorList>
            <person name="Leonard M.T."/>
            <person name="Fagen J.R."/>
            <person name="Davis-Richardson A.G."/>
            <person name="Davis M.J."/>
            <person name="Triplett E.W."/>
        </authorList>
    </citation>
    <scope>NUCLEOTIDE SEQUENCE [LARGE SCALE GENOMIC DNA]</scope>
    <source>
        <strain evidence="13 14">BT-1</strain>
    </source>
</reference>
<feature type="domain" description="ATP synthase F1 complex delta/epsilon subunit N-terminal" evidence="12">
    <location>
        <begin position="5"/>
        <end position="83"/>
    </location>
</feature>
<evidence type="ECO:0000256" key="7">
    <source>
        <dbReference type="ARBA" id="ARBA00023136"/>
    </source>
</evidence>
<proteinExistence type="inferred from homology"/>
<keyword evidence="6 10" id="KW-0406">Ion transport</keyword>
<evidence type="ECO:0000313" key="13">
    <source>
        <dbReference type="EMBL" id="AGA65168.1"/>
    </source>
</evidence>
<keyword evidence="11" id="KW-0175">Coiled coil</keyword>
<evidence type="ECO:0000256" key="4">
    <source>
        <dbReference type="ARBA" id="ARBA00022448"/>
    </source>
</evidence>
<dbReference type="EMBL" id="CP003789">
    <property type="protein sequence ID" value="AGA65168.1"/>
    <property type="molecule type" value="Genomic_DNA"/>
</dbReference>
<keyword evidence="7 10" id="KW-0472">Membrane</keyword>
<dbReference type="PANTHER" id="PTHR13822">
    <property type="entry name" value="ATP SYNTHASE DELTA/EPSILON CHAIN"/>
    <property type="match status" value="1"/>
</dbReference>
<dbReference type="HAMAP" id="MF_00530">
    <property type="entry name" value="ATP_synth_epsil_bac"/>
    <property type="match status" value="1"/>
</dbReference>
<comment type="function">
    <text evidence="1 10">Produces ATP from ADP in the presence of a proton gradient across the membrane.</text>
</comment>
<evidence type="ECO:0000259" key="12">
    <source>
        <dbReference type="Pfam" id="PF02823"/>
    </source>
</evidence>
<dbReference type="SUPFAM" id="SSF51344">
    <property type="entry name" value="Epsilon subunit of F1F0-ATP synthase N-terminal domain"/>
    <property type="match status" value="1"/>
</dbReference>
<dbReference type="InterPro" id="IPR001469">
    <property type="entry name" value="ATP_synth_F1_dsu/esu"/>
</dbReference>
<evidence type="ECO:0000313" key="14">
    <source>
        <dbReference type="Proteomes" id="UP000010799"/>
    </source>
</evidence>
<dbReference type="GO" id="GO:0005524">
    <property type="term" value="F:ATP binding"/>
    <property type="evidence" value="ECO:0007669"/>
    <property type="project" value="UniProtKB-UniRule"/>
</dbReference>
<dbReference type="InterPro" id="IPR036771">
    <property type="entry name" value="ATPsynth_dsu/esu_N"/>
</dbReference>
<evidence type="ECO:0000256" key="1">
    <source>
        <dbReference type="ARBA" id="ARBA00003543"/>
    </source>
</evidence>
<comment type="subcellular location">
    <subcellularLocation>
        <location evidence="10">Cell inner membrane</location>
        <topology evidence="10">Peripheral membrane protein</topology>
    </subcellularLocation>
    <subcellularLocation>
        <location evidence="2">Endomembrane system</location>
        <topology evidence="2">Peripheral membrane protein</topology>
    </subcellularLocation>
</comment>
<keyword evidence="13" id="KW-0378">Hydrolase</keyword>
<dbReference type="HOGENOM" id="CLU_084338_2_1_5"/>
<name>L0EWY8_LIBCB</name>
<evidence type="ECO:0000256" key="9">
    <source>
        <dbReference type="ARBA" id="ARBA00023310"/>
    </source>
</evidence>
<keyword evidence="4 10" id="KW-0813">Transport</keyword>
<accession>L0EWY8</accession>
<dbReference type="PATRIC" id="fig|1215343.11.peg.1213"/>
<dbReference type="KEGG" id="lcc:B488_11760"/>
<gene>
    <name evidence="10" type="primary">atpC</name>
    <name evidence="13" type="ordered locus">B488_11760</name>
</gene>
<dbReference type="NCBIfam" id="NF001851">
    <property type="entry name" value="PRK00571.2-4"/>
    <property type="match status" value="1"/>
</dbReference>
<dbReference type="PANTHER" id="PTHR13822:SF10">
    <property type="entry name" value="ATP SYNTHASE EPSILON CHAIN, CHLOROPLASTIC"/>
    <property type="match status" value="1"/>
</dbReference>
<feature type="coiled-coil region" evidence="11">
    <location>
        <begin position="92"/>
        <end position="119"/>
    </location>
</feature>
<dbReference type="CDD" id="cd12152">
    <property type="entry name" value="F1-ATPase_delta"/>
    <property type="match status" value="1"/>
</dbReference>